<dbReference type="Gene3D" id="1.10.1280.10">
    <property type="entry name" value="Di-copper center containing domain from catechol oxidase"/>
    <property type="match status" value="1"/>
</dbReference>
<dbReference type="GO" id="GO:0004503">
    <property type="term" value="F:tyrosinase activity"/>
    <property type="evidence" value="ECO:0007669"/>
    <property type="project" value="UniProtKB-EC"/>
</dbReference>
<dbReference type="PROSITE" id="PS00497">
    <property type="entry name" value="TYROSINASE_1"/>
    <property type="match status" value="1"/>
</dbReference>
<reference evidence="12 13" key="1">
    <citation type="journal article" date="2016" name="Mol. Biol. Evol.">
        <title>Comparative Genomics of Early-Diverging Mushroom-Forming Fungi Provides Insights into the Origins of Lignocellulose Decay Capabilities.</title>
        <authorList>
            <person name="Nagy L.G."/>
            <person name="Riley R."/>
            <person name="Tritt A."/>
            <person name="Adam C."/>
            <person name="Daum C."/>
            <person name="Floudas D."/>
            <person name="Sun H."/>
            <person name="Yadav J.S."/>
            <person name="Pangilinan J."/>
            <person name="Larsson K.H."/>
            <person name="Matsuura K."/>
            <person name="Barry K."/>
            <person name="Labutti K."/>
            <person name="Kuo R."/>
            <person name="Ohm R.A."/>
            <person name="Bhattacharya S.S."/>
            <person name="Shirouzu T."/>
            <person name="Yoshinaga Y."/>
            <person name="Martin F.M."/>
            <person name="Grigoriev I.V."/>
            <person name="Hibbett D.S."/>
        </authorList>
    </citation>
    <scope>NUCLEOTIDE SEQUENCE [LARGE SCALE GENOMIC DNA]</scope>
    <source>
        <strain evidence="12 13">HHB9708</strain>
    </source>
</reference>
<dbReference type="EC" id="1.14.18.1" evidence="3"/>
<keyword evidence="6" id="KW-0186">Copper</keyword>
<dbReference type="AlphaFoldDB" id="A0A164PTP5"/>
<dbReference type="PANTHER" id="PTHR11474">
    <property type="entry name" value="TYROSINASE FAMILY MEMBER"/>
    <property type="match status" value="1"/>
</dbReference>
<keyword evidence="4" id="KW-0479">Metal-binding</keyword>
<dbReference type="PRINTS" id="PR00092">
    <property type="entry name" value="TYROSINASE"/>
</dbReference>
<evidence type="ECO:0000256" key="10">
    <source>
        <dbReference type="ARBA" id="ARBA00048881"/>
    </source>
</evidence>
<dbReference type="PANTHER" id="PTHR11474:SF76">
    <property type="entry name" value="SHKT DOMAIN-CONTAINING PROTEIN"/>
    <property type="match status" value="1"/>
</dbReference>
<dbReference type="EMBL" id="KV419431">
    <property type="protein sequence ID" value="KZS89027.1"/>
    <property type="molecule type" value="Genomic_DNA"/>
</dbReference>
<dbReference type="GO" id="GO:0046872">
    <property type="term" value="F:metal ion binding"/>
    <property type="evidence" value="ECO:0007669"/>
    <property type="project" value="UniProtKB-KW"/>
</dbReference>
<evidence type="ECO:0000256" key="7">
    <source>
        <dbReference type="ARBA" id="ARBA00023033"/>
    </source>
</evidence>
<dbReference type="GO" id="GO:0042438">
    <property type="term" value="P:melanin biosynthetic process"/>
    <property type="evidence" value="ECO:0007669"/>
    <property type="project" value="UniProtKB-KW"/>
</dbReference>
<keyword evidence="7" id="KW-0503">Monooxygenase</keyword>
<keyword evidence="13" id="KW-1185">Reference proteome</keyword>
<keyword evidence="5" id="KW-0560">Oxidoreductase</keyword>
<dbReference type="InterPro" id="IPR008922">
    <property type="entry name" value="Di-copper_centre_dom_sf"/>
</dbReference>
<evidence type="ECO:0000256" key="8">
    <source>
        <dbReference type="ARBA" id="ARBA00023101"/>
    </source>
</evidence>
<comment type="catalytic activity">
    <reaction evidence="9">
        <text>2 L-dopa + O2 = 2 L-dopaquinone + 2 H2O</text>
        <dbReference type="Rhea" id="RHEA:34287"/>
        <dbReference type="ChEBI" id="CHEBI:15377"/>
        <dbReference type="ChEBI" id="CHEBI:15379"/>
        <dbReference type="ChEBI" id="CHEBI:57504"/>
        <dbReference type="ChEBI" id="CHEBI:57924"/>
        <dbReference type="EC" id="1.14.18.1"/>
    </reaction>
</comment>
<comment type="similarity">
    <text evidence="2">Belongs to the tyrosinase family.</text>
</comment>
<comment type="cofactor">
    <cofactor evidence="1">
        <name>Cu(2+)</name>
        <dbReference type="ChEBI" id="CHEBI:29036"/>
    </cofactor>
</comment>
<keyword evidence="8" id="KW-0470">Melanin biosynthesis</keyword>
<evidence type="ECO:0000256" key="4">
    <source>
        <dbReference type="ARBA" id="ARBA00022723"/>
    </source>
</evidence>
<comment type="catalytic activity">
    <reaction evidence="10">
        <text>L-tyrosine + O2 = L-dopaquinone + H2O</text>
        <dbReference type="Rhea" id="RHEA:18117"/>
        <dbReference type="ChEBI" id="CHEBI:15377"/>
        <dbReference type="ChEBI" id="CHEBI:15379"/>
        <dbReference type="ChEBI" id="CHEBI:57924"/>
        <dbReference type="ChEBI" id="CHEBI:58315"/>
        <dbReference type="EC" id="1.14.18.1"/>
    </reaction>
</comment>
<gene>
    <name evidence="12" type="ORF">SISNIDRAFT_489682</name>
</gene>
<evidence type="ECO:0000256" key="6">
    <source>
        <dbReference type="ARBA" id="ARBA00023008"/>
    </source>
</evidence>
<evidence type="ECO:0000256" key="1">
    <source>
        <dbReference type="ARBA" id="ARBA00001973"/>
    </source>
</evidence>
<dbReference type="Pfam" id="PF18132">
    <property type="entry name" value="Tyrosinase_C"/>
    <property type="match status" value="1"/>
</dbReference>
<evidence type="ECO:0000256" key="9">
    <source>
        <dbReference type="ARBA" id="ARBA00048233"/>
    </source>
</evidence>
<protein>
    <recommendedName>
        <fullName evidence="3">tyrosinase</fullName>
        <ecNumber evidence="3">1.14.18.1</ecNumber>
    </recommendedName>
</protein>
<dbReference type="OrthoDB" id="6132182at2759"/>
<dbReference type="InterPro" id="IPR002227">
    <property type="entry name" value="Tyrosinase_Cu-bd"/>
</dbReference>
<dbReference type="InterPro" id="IPR050316">
    <property type="entry name" value="Tyrosinase/Hemocyanin"/>
</dbReference>
<dbReference type="Proteomes" id="UP000076722">
    <property type="component" value="Unassembled WGS sequence"/>
</dbReference>
<evidence type="ECO:0000256" key="5">
    <source>
        <dbReference type="ARBA" id="ARBA00023002"/>
    </source>
</evidence>
<evidence type="ECO:0000256" key="3">
    <source>
        <dbReference type="ARBA" id="ARBA00011906"/>
    </source>
</evidence>
<evidence type="ECO:0000313" key="13">
    <source>
        <dbReference type="Proteomes" id="UP000076722"/>
    </source>
</evidence>
<dbReference type="InterPro" id="IPR041640">
    <property type="entry name" value="Tyrosinase_C"/>
</dbReference>
<dbReference type="Gene3D" id="2.60.310.20">
    <property type="match status" value="1"/>
</dbReference>
<dbReference type="STRING" id="1314777.A0A164PTP5"/>
<evidence type="ECO:0000256" key="2">
    <source>
        <dbReference type="ARBA" id="ARBA00009928"/>
    </source>
</evidence>
<name>A0A164PTP5_9AGAM</name>
<dbReference type="SUPFAM" id="SSF48056">
    <property type="entry name" value="Di-copper centre-containing domain"/>
    <property type="match status" value="1"/>
</dbReference>
<feature type="domain" description="Tyrosinase copper-binding" evidence="11">
    <location>
        <begin position="92"/>
        <end position="109"/>
    </location>
</feature>
<dbReference type="Pfam" id="PF00264">
    <property type="entry name" value="Tyrosinase"/>
    <property type="match status" value="1"/>
</dbReference>
<evidence type="ECO:0000259" key="11">
    <source>
        <dbReference type="PROSITE" id="PS00497"/>
    </source>
</evidence>
<sequence>MSTYAITGIQQSLGPAPGQTPVRQEINAWAANPENIVEVNLFYLALAKFQEIPYEEKLSYFQIAGIHGLPLVPWDEKTESKTPGTQNGYCTHNSILFPTWHRPYLILYEQKIHEIMVNDVIPQFPANQRPDLIKHANSWRLPFWDWGLKNPDVPDIVRPATVTVQTPSGQTATISNPLAAFKAPEAMGKWDIQAVGSSPFDKARATSRYPPKGFSQPQDVEAWVNGVQLNDLVRDALRGADWYQNPVGQPPKYPNNISEVVYRLFSEKYFSSYLTFASTNFVNEGGPADYLSLEAIHNNIHLWSGGGGPRDKTNHGAGHMSIVPVAAYDLIFWLHHNNIDHYFAVWQTLNQDVWFSKPSEQLKDPNGNWSTVPGTVPTPKTPLAPFHTDTHATYFDSDKVRDWTKYGYTYPELQPWLPKYHVGGQFNHDLYILDIRTQVNKLYGTTRDQFFSIDSGADVLDKEDYVVNVEYERFALGVEPFVIHILLGNNKVGQVSNFSSPPAESGCANCEVQQQARVVSTGQVPITDPLVSAVSDEKIALYDLGPDSIGHYLKHGNNLNWKVTKIDGEEVPLSEIPSVKVSVAAGKGSHYKDHKKISKYHGYTVLHAVTEGRPGGLGHNDH</sequence>
<evidence type="ECO:0000313" key="12">
    <source>
        <dbReference type="EMBL" id="KZS89027.1"/>
    </source>
</evidence>
<proteinExistence type="inferred from homology"/>
<organism evidence="12 13">
    <name type="scientific">Sistotremastrum niveocremeum HHB9708</name>
    <dbReference type="NCBI Taxonomy" id="1314777"/>
    <lineage>
        <taxon>Eukaryota</taxon>
        <taxon>Fungi</taxon>
        <taxon>Dikarya</taxon>
        <taxon>Basidiomycota</taxon>
        <taxon>Agaricomycotina</taxon>
        <taxon>Agaricomycetes</taxon>
        <taxon>Sistotremastrales</taxon>
        <taxon>Sistotremastraceae</taxon>
        <taxon>Sertulicium</taxon>
        <taxon>Sertulicium niveocremeum</taxon>
    </lineage>
</organism>
<accession>A0A164PTP5</accession>